<dbReference type="GO" id="GO:0046872">
    <property type="term" value="F:metal ion binding"/>
    <property type="evidence" value="ECO:0007669"/>
    <property type="project" value="UniProtKB-KW"/>
</dbReference>
<dbReference type="Pfam" id="PF07519">
    <property type="entry name" value="Tannase"/>
    <property type="match status" value="1"/>
</dbReference>
<dbReference type="Proteomes" id="UP000192674">
    <property type="component" value="Unassembled WGS sequence"/>
</dbReference>
<dbReference type="Gene3D" id="3.40.50.1820">
    <property type="entry name" value="alpha/beta hydrolase"/>
    <property type="match status" value="1"/>
</dbReference>
<keyword evidence="4 8" id="KW-0732">Signal</keyword>
<feature type="signal peptide" evidence="8">
    <location>
        <begin position="1"/>
        <end position="24"/>
    </location>
</feature>
<organism evidence="9 10">
    <name type="scientific">Kibdelosporangium aridum</name>
    <dbReference type="NCBI Taxonomy" id="2030"/>
    <lineage>
        <taxon>Bacteria</taxon>
        <taxon>Bacillati</taxon>
        <taxon>Actinomycetota</taxon>
        <taxon>Actinomycetes</taxon>
        <taxon>Pseudonocardiales</taxon>
        <taxon>Pseudonocardiaceae</taxon>
        <taxon>Kibdelosporangium</taxon>
    </lineage>
</organism>
<evidence type="ECO:0000313" key="10">
    <source>
        <dbReference type="Proteomes" id="UP000192674"/>
    </source>
</evidence>
<dbReference type="PANTHER" id="PTHR33938:SF8">
    <property type="entry name" value="CARBOXYLIC ESTER HYDROLASE"/>
    <property type="match status" value="1"/>
</dbReference>
<dbReference type="RefSeq" id="WP_084433024.1">
    <property type="nucleotide sequence ID" value="NZ_FWXV01000010.1"/>
</dbReference>
<dbReference type="PANTHER" id="PTHR33938">
    <property type="entry name" value="FERULOYL ESTERASE B-RELATED"/>
    <property type="match status" value="1"/>
</dbReference>
<keyword evidence="3" id="KW-0479">Metal-binding</keyword>
<keyword evidence="7" id="KW-1015">Disulfide bond</keyword>
<proteinExistence type="inferred from homology"/>
<dbReference type="SUPFAM" id="SSF53474">
    <property type="entry name" value="alpha/beta-Hydrolases"/>
    <property type="match status" value="1"/>
</dbReference>
<dbReference type="OrthoDB" id="176867at2"/>
<keyword evidence="5" id="KW-0378">Hydrolase</keyword>
<dbReference type="EMBL" id="FWXV01000010">
    <property type="protein sequence ID" value="SMD24520.1"/>
    <property type="molecule type" value="Genomic_DNA"/>
</dbReference>
<protein>
    <submittedName>
        <fullName evidence="9">Tannase and feruloyl esterase</fullName>
    </submittedName>
</protein>
<dbReference type="InterPro" id="IPR011118">
    <property type="entry name" value="Tannase/feruloyl_esterase"/>
</dbReference>
<evidence type="ECO:0000256" key="5">
    <source>
        <dbReference type="ARBA" id="ARBA00022801"/>
    </source>
</evidence>
<evidence type="ECO:0000256" key="8">
    <source>
        <dbReference type="SAM" id="SignalP"/>
    </source>
</evidence>
<evidence type="ECO:0000256" key="6">
    <source>
        <dbReference type="ARBA" id="ARBA00022837"/>
    </source>
</evidence>
<evidence type="ECO:0000313" key="9">
    <source>
        <dbReference type="EMBL" id="SMD24520.1"/>
    </source>
</evidence>
<evidence type="ECO:0000256" key="1">
    <source>
        <dbReference type="ARBA" id="ARBA00006249"/>
    </source>
</evidence>
<keyword evidence="10" id="KW-1185">Reference proteome</keyword>
<dbReference type="GO" id="GO:0052689">
    <property type="term" value="F:carboxylic ester hydrolase activity"/>
    <property type="evidence" value="ECO:0007669"/>
    <property type="project" value="UniProtKB-KW"/>
</dbReference>
<evidence type="ECO:0000256" key="4">
    <source>
        <dbReference type="ARBA" id="ARBA00022729"/>
    </source>
</evidence>
<accession>A0A1W2FRH6</accession>
<dbReference type="AlphaFoldDB" id="A0A1W2FRH6"/>
<dbReference type="InterPro" id="IPR029058">
    <property type="entry name" value="AB_hydrolase_fold"/>
</dbReference>
<keyword evidence="2" id="KW-0719">Serine esterase</keyword>
<gene>
    <name evidence="9" type="ORF">SAMN05661093_08615</name>
</gene>
<keyword evidence="6" id="KW-0106">Calcium</keyword>
<comment type="similarity">
    <text evidence="1">Belongs to the tannase family.</text>
</comment>
<reference evidence="9 10" key="1">
    <citation type="submission" date="2017-04" db="EMBL/GenBank/DDBJ databases">
        <authorList>
            <person name="Afonso C.L."/>
            <person name="Miller P.J."/>
            <person name="Scott M.A."/>
            <person name="Spackman E."/>
            <person name="Goraichik I."/>
            <person name="Dimitrov K.M."/>
            <person name="Suarez D.L."/>
            <person name="Swayne D.E."/>
        </authorList>
    </citation>
    <scope>NUCLEOTIDE SEQUENCE [LARGE SCALE GENOMIC DNA]</scope>
    <source>
        <strain evidence="9 10">DSM 43828</strain>
    </source>
</reference>
<name>A0A1W2FRH6_KIBAR</name>
<evidence type="ECO:0000256" key="2">
    <source>
        <dbReference type="ARBA" id="ARBA00022487"/>
    </source>
</evidence>
<evidence type="ECO:0000256" key="3">
    <source>
        <dbReference type="ARBA" id="ARBA00022723"/>
    </source>
</evidence>
<feature type="chain" id="PRO_5038489327" evidence="8">
    <location>
        <begin position="25"/>
        <end position="506"/>
    </location>
</feature>
<sequence>MRRLCGALVALVSATVMVSTPVSASAAQKCAVGKLSVPGAEVVSVTAAEQPGGTVEWPPGYPIPPVTDVPPYCAVTVTLTHPGVGDKVAVKVWLPLSGWTGRFQGLGGGGYSMGGWDADMATQVKLGYAVATTDGGVEANPMSPASWALDENGNVNKELLTNFASRSLHDMAVVGKAVTNQYYGRAPKYSYWNGCSTGGRQGMENAQSFPDDYDGINAAAPAINWDRFIVANLWAQVVQNEERNRLTSCELDAFEKAAVDACDKIDGVADRVINDPRTCRYNPADLVGTKIVCEGQEVTISPADAEVVRKIWDGPRGWFGFNKGADLEWTAGPVPFEISATWVQYFIKQNPRFDVTKMSYAEYYRTFVASQVRYNSIIGADDPDLSAFRKSGGKIVTWHGTDDALIPYQGTVDYRERVARRTGNVNDFYRVFLAPGADHCFGGPGAVPIDPLAAVVDWVEKGKAPQTLPARTADGTASRNLCLYPLVPKYIGGDPNSADSFTCRKA</sequence>
<evidence type="ECO:0000256" key="7">
    <source>
        <dbReference type="ARBA" id="ARBA00023157"/>
    </source>
</evidence>